<keyword evidence="3" id="KW-1185">Reference proteome</keyword>
<comment type="caution">
    <text evidence="2">The sequence shown here is derived from an EMBL/GenBank/DDBJ whole genome shotgun (WGS) entry which is preliminary data.</text>
</comment>
<dbReference type="PANTHER" id="PTHR42032">
    <property type="entry name" value="YALI0E30679P"/>
    <property type="match status" value="1"/>
</dbReference>
<feature type="compositionally biased region" description="Low complexity" evidence="1">
    <location>
        <begin position="319"/>
        <end position="331"/>
    </location>
</feature>
<accession>A0A2B7WZ76</accession>
<dbReference type="Proteomes" id="UP000224080">
    <property type="component" value="Unassembled WGS sequence"/>
</dbReference>
<dbReference type="PANTHER" id="PTHR42032:SF1">
    <property type="entry name" value="YALI0E30679P"/>
    <property type="match status" value="1"/>
</dbReference>
<dbReference type="OrthoDB" id="5422510at2759"/>
<evidence type="ECO:0000313" key="3">
    <source>
        <dbReference type="Proteomes" id="UP000224080"/>
    </source>
</evidence>
<feature type="region of interest" description="Disordered" evidence="1">
    <location>
        <begin position="469"/>
        <end position="519"/>
    </location>
</feature>
<sequence length="519" mass="57062">MPEPRVSSIQTSSQPVASSAGSSPHHLRHRPLNHSATISFVEASSNKPPGPGRLRRSSTFSDTVSEARDSIKSSTDNLFLPRVNSSVRSLDDNNESNWQSIPLALALLPAVGGLLFQNGSAVATDITLLVLAAVFLNWSIRLPWEWYHSAQEMSRNLMPEEDFDMDVIIEEPEDSEPEPDNEEVHSKANFQERLSKNPQSEAAKAAMAELHRHELAALASCFILPLIGAWLLHALRSQLSRPSEGLVSNYNLTVFLLAAEIRPFSHLLKMVQARTLHLQRVVASGTQDRREKIDASKILDLSTRLEELEAHIAESASKNQNQNQFQHQTQFSPNRTTHGEKEISSPTSSTAKSTLPDLSALTRAMRRYEKRTALHAHETETRLRALENRLNDAISLSTAVAAQQRSTAAHRSSLVYVYVYTLLNWMYAAIVLPAQMACRVCCVPFRMAGWCAWWCLRCVGVGVEGGSKGVRGDGSNTNTNVGKEAGKGKRSGNGNGGGGRLQQRELGTGRLPMSSLHPG</sequence>
<name>A0A2B7WZ76_9EURO</name>
<gene>
    <name evidence="2" type="ORF">GX51_04917</name>
</gene>
<dbReference type="AlphaFoldDB" id="A0A2B7WZ76"/>
<evidence type="ECO:0000313" key="2">
    <source>
        <dbReference type="EMBL" id="PGH01985.1"/>
    </source>
</evidence>
<reference evidence="2 3" key="1">
    <citation type="submission" date="2017-10" db="EMBL/GenBank/DDBJ databases">
        <title>Comparative genomics in systemic dimorphic fungi from Ajellomycetaceae.</title>
        <authorList>
            <person name="Munoz J.F."/>
            <person name="Mcewen J.G."/>
            <person name="Clay O.K."/>
            <person name="Cuomo C.A."/>
        </authorList>
    </citation>
    <scope>NUCLEOTIDE SEQUENCE [LARGE SCALE GENOMIC DNA]</scope>
    <source>
        <strain evidence="2 3">UAMH130</strain>
    </source>
</reference>
<dbReference type="STRING" id="2060905.A0A2B7WZ76"/>
<feature type="region of interest" description="Disordered" evidence="1">
    <location>
        <begin position="316"/>
        <end position="354"/>
    </location>
</feature>
<feature type="compositionally biased region" description="Polar residues" evidence="1">
    <location>
        <begin position="34"/>
        <end position="47"/>
    </location>
</feature>
<proteinExistence type="predicted"/>
<dbReference type="EMBL" id="PDNC01000065">
    <property type="protein sequence ID" value="PGH01985.1"/>
    <property type="molecule type" value="Genomic_DNA"/>
</dbReference>
<feature type="compositionally biased region" description="Polar residues" evidence="1">
    <location>
        <begin position="344"/>
        <end position="353"/>
    </location>
</feature>
<organism evidence="2 3">
    <name type="scientific">Blastomyces parvus</name>
    <dbReference type="NCBI Taxonomy" id="2060905"/>
    <lineage>
        <taxon>Eukaryota</taxon>
        <taxon>Fungi</taxon>
        <taxon>Dikarya</taxon>
        <taxon>Ascomycota</taxon>
        <taxon>Pezizomycotina</taxon>
        <taxon>Eurotiomycetes</taxon>
        <taxon>Eurotiomycetidae</taxon>
        <taxon>Onygenales</taxon>
        <taxon>Ajellomycetaceae</taxon>
        <taxon>Blastomyces</taxon>
    </lineage>
</organism>
<feature type="compositionally biased region" description="Gly residues" evidence="1">
    <location>
        <begin position="491"/>
        <end position="500"/>
    </location>
</feature>
<protein>
    <submittedName>
        <fullName evidence="2">Uncharacterized protein</fullName>
    </submittedName>
</protein>
<feature type="compositionally biased region" description="Low complexity" evidence="1">
    <location>
        <begin position="12"/>
        <end position="24"/>
    </location>
</feature>
<feature type="region of interest" description="Disordered" evidence="1">
    <location>
        <begin position="1"/>
        <end position="61"/>
    </location>
</feature>
<evidence type="ECO:0000256" key="1">
    <source>
        <dbReference type="SAM" id="MobiDB-lite"/>
    </source>
</evidence>